<dbReference type="Proteomes" id="UP000198869">
    <property type="component" value="Unassembled WGS sequence"/>
</dbReference>
<gene>
    <name evidence="1" type="ORF">SAMN05421846_10512</name>
</gene>
<evidence type="ECO:0000313" key="1">
    <source>
        <dbReference type="EMBL" id="SDI20033.1"/>
    </source>
</evidence>
<keyword evidence="2" id="KW-1185">Reference proteome</keyword>
<dbReference type="InterPro" id="IPR014985">
    <property type="entry name" value="WbqC"/>
</dbReference>
<evidence type="ECO:0000313" key="2">
    <source>
        <dbReference type="Proteomes" id="UP000198869"/>
    </source>
</evidence>
<dbReference type="OrthoDB" id="1523452at2"/>
<dbReference type="AlphaFoldDB" id="A0A1G8IMA8"/>
<proteinExistence type="predicted"/>
<dbReference type="RefSeq" id="WP_089857210.1">
    <property type="nucleotide sequence ID" value="NZ_FNDW01000005.1"/>
</dbReference>
<dbReference type="EMBL" id="FNDW01000005">
    <property type="protein sequence ID" value="SDI20033.1"/>
    <property type="molecule type" value="Genomic_DNA"/>
</dbReference>
<dbReference type="STRING" id="311334.SAMN05421846_10512"/>
<dbReference type="Pfam" id="PF08889">
    <property type="entry name" value="WbqC"/>
    <property type="match status" value="1"/>
</dbReference>
<sequence length="205" mass="24537">MNNILLPVFYLPPISWFSVFLNPENEILFEQFEHFPKQTYRNRANIYGANGKLSLIIPISHNGKREFKDIEISYREDWRNLHWKSIKTAYQSSPYFEFYEDKLKKIFEIKEQNLLDFNLKALEVIQQILKTEKAWSLNAEYIKNPQEINFREKFSAKNPSEFEVEEYYQTFSDKSGFLEDLSILDLICNKGPESLTYIKNIKQSY</sequence>
<name>A0A1G8IMA8_9FLAO</name>
<reference evidence="2" key="1">
    <citation type="submission" date="2016-10" db="EMBL/GenBank/DDBJ databases">
        <authorList>
            <person name="Varghese N."/>
            <person name="Submissions S."/>
        </authorList>
    </citation>
    <scope>NUCLEOTIDE SEQUENCE [LARGE SCALE GENOMIC DNA]</scope>
    <source>
        <strain evidence="2">DSM 17071</strain>
    </source>
</reference>
<accession>A0A1G8IMA8</accession>
<protein>
    <submittedName>
        <fullName evidence="1">WbqC-like protein family protein</fullName>
    </submittedName>
</protein>
<organism evidence="1 2">
    <name type="scientific">Chryseobacterium taeanense</name>
    <dbReference type="NCBI Taxonomy" id="311334"/>
    <lineage>
        <taxon>Bacteria</taxon>
        <taxon>Pseudomonadati</taxon>
        <taxon>Bacteroidota</taxon>
        <taxon>Flavobacteriia</taxon>
        <taxon>Flavobacteriales</taxon>
        <taxon>Weeksellaceae</taxon>
        <taxon>Chryseobacterium group</taxon>
        <taxon>Chryseobacterium</taxon>
    </lineage>
</organism>